<gene>
    <name evidence="1" type="ORF">BS47DRAFT_1488420</name>
</gene>
<dbReference type="EMBL" id="MU129061">
    <property type="protein sequence ID" value="KAF9508337.1"/>
    <property type="molecule type" value="Genomic_DNA"/>
</dbReference>
<sequence length="232" mass="25389">MKTLNACKLCCASSRASRAVHLKPCIKPCRMHPDASCEERDRNASVRQEWAGASRHHPHPNYWYDFAQAAFLFPFAGHSRAPRTQVRFTPEMAGIRGHGLLACFTGNPPAPAHHRDARHYEAGVSGAQPSPPQLAAKLEWLMPLIEFPSLIFAPSFFCFIPVSGNPITTPLNSKNILIRVVFTPSPFTARSSNGLCRPPQPLPFVSRFHSNLLASVGSPLAEVSPASNFVVG</sequence>
<dbReference type="Proteomes" id="UP000886523">
    <property type="component" value="Unassembled WGS sequence"/>
</dbReference>
<comment type="caution">
    <text evidence="1">The sequence shown here is derived from an EMBL/GenBank/DDBJ whole genome shotgun (WGS) entry which is preliminary data.</text>
</comment>
<proteinExistence type="predicted"/>
<evidence type="ECO:0000313" key="2">
    <source>
        <dbReference type="Proteomes" id="UP000886523"/>
    </source>
</evidence>
<keyword evidence="2" id="KW-1185">Reference proteome</keyword>
<reference evidence="1" key="1">
    <citation type="journal article" date="2020" name="Nat. Commun.">
        <title>Large-scale genome sequencing of mycorrhizal fungi provides insights into the early evolution of symbiotic traits.</title>
        <authorList>
            <person name="Miyauchi S."/>
            <person name="Kiss E."/>
            <person name="Kuo A."/>
            <person name="Drula E."/>
            <person name="Kohler A."/>
            <person name="Sanchez-Garcia M."/>
            <person name="Morin E."/>
            <person name="Andreopoulos B."/>
            <person name="Barry K.W."/>
            <person name="Bonito G."/>
            <person name="Buee M."/>
            <person name="Carver A."/>
            <person name="Chen C."/>
            <person name="Cichocki N."/>
            <person name="Clum A."/>
            <person name="Culley D."/>
            <person name="Crous P.W."/>
            <person name="Fauchery L."/>
            <person name="Girlanda M."/>
            <person name="Hayes R.D."/>
            <person name="Keri Z."/>
            <person name="LaButti K."/>
            <person name="Lipzen A."/>
            <person name="Lombard V."/>
            <person name="Magnuson J."/>
            <person name="Maillard F."/>
            <person name="Murat C."/>
            <person name="Nolan M."/>
            <person name="Ohm R.A."/>
            <person name="Pangilinan J."/>
            <person name="Pereira M.F."/>
            <person name="Perotto S."/>
            <person name="Peter M."/>
            <person name="Pfister S."/>
            <person name="Riley R."/>
            <person name="Sitrit Y."/>
            <person name="Stielow J.B."/>
            <person name="Szollosi G."/>
            <person name="Zifcakova L."/>
            <person name="Stursova M."/>
            <person name="Spatafora J.W."/>
            <person name="Tedersoo L."/>
            <person name="Vaario L.M."/>
            <person name="Yamada A."/>
            <person name="Yan M."/>
            <person name="Wang P."/>
            <person name="Xu J."/>
            <person name="Bruns T."/>
            <person name="Baldrian P."/>
            <person name="Vilgalys R."/>
            <person name="Dunand C."/>
            <person name="Henrissat B."/>
            <person name="Grigoriev I.V."/>
            <person name="Hibbett D."/>
            <person name="Nagy L.G."/>
            <person name="Martin F.M."/>
        </authorList>
    </citation>
    <scope>NUCLEOTIDE SEQUENCE</scope>
    <source>
        <strain evidence="1">UP504</strain>
    </source>
</reference>
<accession>A0A9P6AMM4</accession>
<protein>
    <submittedName>
        <fullName evidence="1">Uncharacterized protein</fullName>
    </submittedName>
</protein>
<name>A0A9P6AMM4_9AGAM</name>
<evidence type="ECO:0000313" key="1">
    <source>
        <dbReference type="EMBL" id="KAF9508337.1"/>
    </source>
</evidence>
<organism evidence="1 2">
    <name type="scientific">Hydnum rufescens UP504</name>
    <dbReference type="NCBI Taxonomy" id="1448309"/>
    <lineage>
        <taxon>Eukaryota</taxon>
        <taxon>Fungi</taxon>
        <taxon>Dikarya</taxon>
        <taxon>Basidiomycota</taxon>
        <taxon>Agaricomycotina</taxon>
        <taxon>Agaricomycetes</taxon>
        <taxon>Cantharellales</taxon>
        <taxon>Hydnaceae</taxon>
        <taxon>Hydnum</taxon>
    </lineage>
</organism>
<dbReference type="AlphaFoldDB" id="A0A9P6AMM4"/>